<feature type="compositionally biased region" description="Polar residues" evidence="1">
    <location>
        <begin position="65"/>
        <end position="83"/>
    </location>
</feature>
<feature type="region of interest" description="Disordered" evidence="1">
    <location>
        <begin position="669"/>
        <end position="704"/>
    </location>
</feature>
<feature type="non-terminal residue" evidence="2">
    <location>
        <position position="1"/>
    </location>
</feature>
<feature type="region of interest" description="Disordered" evidence="1">
    <location>
        <begin position="169"/>
        <end position="243"/>
    </location>
</feature>
<accession>A0A267H9Z2</accession>
<feature type="region of interest" description="Disordered" evidence="1">
    <location>
        <begin position="47"/>
        <end position="83"/>
    </location>
</feature>
<reference evidence="2 3" key="1">
    <citation type="submission" date="2017-06" db="EMBL/GenBank/DDBJ databases">
        <title>A platform for efficient transgenesis in Macrostomum lignano, a flatworm model organism for stem cell research.</title>
        <authorList>
            <person name="Berezikov E."/>
        </authorList>
    </citation>
    <scope>NUCLEOTIDE SEQUENCE [LARGE SCALE GENOMIC DNA]</scope>
    <source>
        <strain evidence="2">DV1</strain>
        <tissue evidence="2">Whole organism</tissue>
    </source>
</reference>
<feature type="region of interest" description="Disordered" evidence="1">
    <location>
        <begin position="96"/>
        <end position="145"/>
    </location>
</feature>
<comment type="caution">
    <text evidence="2">The sequence shown here is derived from an EMBL/GenBank/DDBJ whole genome shotgun (WGS) entry which is preliminary data.</text>
</comment>
<proteinExistence type="predicted"/>
<feature type="compositionally biased region" description="Low complexity" evidence="1">
    <location>
        <begin position="784"/>
        <end position="798"/>
    </location>
</feature>
<dbReference type="Proteomes" id="UP000215902">
    <property type="component" value="Unassembled WGS sequence"/>
</dbReference>
<organism evidence="2 3">
    <name type="scientific">Macrostomum lignano</name>
    <dbReference type="NCBI Taxonomy" id="282301"/>
    <lineage>
        <taxon>Eukaryota</taxon>
        <taxon>Metazoa</taxon>
        <taxon>Spiralia</taxon>
        <taxon>Lophotrochozoa</taxon>
        <taxon>Platyhelminthes</taxon>
        <taxon>Rhabditophora</taxon>
        <taxon>Macrostomorpha</taxon>
        <taxon>Macrostomida</taxon>
        <taxon>Macrostomidae</taxon>
        <taxon>Macrostomum</taxon>
    </lineage>
</organism>
<feature type="compositionally biased region" description="Pro residues" evidence="1">
    <location>
        <begin position="341"/>
        <end position="359"/>
    </location>
</feature>
<name>A0A267H9Z2_9PLAT</name>
<dbReference type="EMBL" id="NIVC01000010">
    <property type="protein sequence ID" value="PAA94494.1"/>
    <property type="molecule type" value="Genomic_DNA"/>
</dbReference>
<feature type="compositionally biased region" description="Low complexity" evidence="1">
    <location>
        <begin position="106"/>
        <end position="145"/>
    </location>
</feature>
<dbReference type="AlphaFoldDB" id="A0A267H9Z2"/>
<feature type="region of interest" description="Disordered" evidence="1">
    <location>
        <begin position="263"/>
        <end position="288"/>
    </location>
</feature>
<evidence type="ECO:0000256" key="1">
    <source>
        <dbReference type="SAM" id="MobiDB-lite"/>
    </source>
</evidence>
<keyword evidence="3" id="KW-1185">Reference proteome</keyword>
<feature type="region of interest" description="Disordered" evidence="1">
    <location>
        <begin position="778"/>
        <end position="798"/>
    </location>
</feature>
<gene>
    <name evidence="2" type="ORF">BOX15_Mlig024806g1</name>
</gene>
<sequence>IRIMSAADDEAWKYNLSQRMREIFGDHKSVIDRCSANNVTIDKVYPGAAPKLSPKQLPPPQQLSRQSGSNQLPAQQRPAQSHTSCSSDLLQWPLFTSTDRRPSTGSAAEARSSTSCSTSSAQCSSSTATRTVSSHSASTSASVSANSIAKTASSSSSSSALLSGSSYSNSSNRCQAVNEDGPGDGDPVSGSISAWVTGRALQAGDKRQDAQSDSTPDLPQQHRKKQKHRRKNSVTVSNGSKDAPSVQKCLNFFRRAVHLIGGDGPALEPLDGVRRHPNPDVDSADDATIPCVSPLVDSRAATPIDSSLEAAEIERAKATVKSDNKLQIFQSLFGDEELPASPSPPAPPPPPPPPPPLPLPSATSQQSITEAEVIKKKKPAVERRLSVESESGYGSFTQYETFPYSSGTIDSVGGGNGVSGASPPWDSLCADFLSQTDSPLPEAPTVKCEDSALTTRGQSPRQWPSDRSLSSWDRRRDRSQSRGSQHNSGRESRAFQRDHRSRESRRDYQSHRRDDSWEFRRGNSRRRESGDSRRGESREFQRGESRQFQRRESREFRGESREFQRGESREFQQGESREFQRRESREYQRGESREFQRRESREFQRGESRKFQRRDSRFDSARCGWQDDEVEQPMSPPSAKRARLSQPPLHPGGLLLRVPVQLLLFNNCSSGRASSRSPPRRRKREQRATQTEEAPPPSRPTAAVPPVQIAADSGAGASSNGASTLLLNSAAAQPGSLSSTAAVPVTLPSTLERQWLAESFESLFRRARDLKQRVDAAIRGRRPTTGNSASNSSTTAASAGADVDSNAKRHFLLASVLFLAGCWAVEERRSPGSDNGSTKRTYHEISQFIRHFIRVFHERDGGSPVSNSTSNSGSGSVAVGGSKASGCLVELCFLMLKSIVDYRQFCCYRPELAASSSAFKAGRLPSDQQSPCIERLLLLYQADETWRLMTRLRQKMRQDTPQLQALEEEVTRRCGVSPNGPADRFSHLLCYLHTAVDVAWPDA</sequence>
<feature type="compositionally biased region" description="Polar residues" evidence="1">
    <location>
        <begin position="452"/>
        <end position="462"/>
    </location>
</feature>
<feature type="compositionally biased region" description="Basic and acidic residues" evidence="1">
    <location>
        <begin position="488"/>
        <end position="620"/>
    </location>
</feature>
<feature type="compositionally biased region" description="Basic residues" evidence="1">
    <location>
        <begin position="221"/>
        <end position="232"/>
    </location>
</feature>
<evidence type="ECO:0000313" key="3">
    <source>
        <dbReference type="Proteomes" id="UP000215902"/>
    </source>
</evidence>
<protein>
    <submittedName>
        <fullName evidence="2">Uncharacterized protein</fullName>
    </submittedName>
</protein>
<feature type="region of interest" description="Disordered" evidence="1">
    <location>
        <begin position="335"/>
        <end position="648"/>
    </location>
</feature>
<evidence type="ECO:0000313" key="2">
    <source>
        <dbReference type="EMBL" id="PAA94494.1"/>
    </source>
</evidence>
<feature type="compositionally biased region" description="Polar residues" evidence="1">
    <location>
        <begin position="388"/>
        <end position="409"/>
    </location>
</feature>